<gene>
    <name evidence="1" type="ORF">POJ06DRAFT_242454</name>
</gene>
<accession>A0AAD7VW04</accession>
<dbReference type="RefSeq" id="XP_056047066.1">
    <property type="nucleotide sequence ID" value="XM_056186227.1"/>
</dbReference>
<organism evidence="1 2">
    <name type="scientific">Lipomyces tetrasporus</name>
    <dbReference type="NCBI Taxonomy" id="54092"/>
    <lineage>
        <taxon>Eukaryota</taxon>
        <taxon>Fungi</taxon>
        <taxon>Dikarya</taxon>
        <taxon>Ascomycota</taxon>
        <taxon>Saccharomycotina</taxon>
        <taxon>Lipomycetes</taxon>
        <taxon>Lipomycetales</taxon>
        <taxon>Lipomycetaceae</taxon>
        <taxon>Lipomyces</taxon>
    </lineage>
</organism>
<dbReference type="GeneID" id="80881393"/>
<dbReference type="AlphaFoldDB" id="A0AAD7VW04"/>
<comment type="caution">
    <text evidence="1">The sequence shown here is derived from an EMBL/GenBank/DDBJ whole genome shotgun (WGS) entry which is preliminary data.</text>
</comment>
<name>A0AAD7VW04_9ASCO</name>
<sequence length="64" mass="7371">MNRVGSNVIGRLQIRQSKRQRQTWRDICRIIQSTRPTLLPKIRAQINSLLSLPSSKGSRILRSS</sequence>
<proteinExistence type="predicted"/>
<dbReference type="Proteomes" id="UP001217417">
    <property type="component" value="Unassembled WGS sequence"/>
</dbReference>
<evidence type="ECO:0000313" key="1">
    <source>
        <dbReference type="EMBL" id="KAJ8103616.1"/>
    </source>
</evidence>
<protein>
    <submittedName>
        <fullName evidence="1">Uncharacterized protein</fullName>
    </submittedName>
</protein>
<keyword evidence="2" id="KW-1185">Reference proteome</keyword>
<reference evidence="1" key="1">
    <citation type="submission" date="2023-03" db="EMBL/GenBank/DDBJ databases">
        <title>Near-Complete genome sequence of Lipomyces tetrasporous NRRL Y-64009, an oleaginous yeast capable of growing on lignocellulosic hydrolysates.</title>
        <authorList>
            <consortium name="Lawrence Berkeley National Laboratory"/>
            <person name="Jagtap S.S."/>
            <person name="Liu J.-J."/>
            <person name="Walukiewicz H.E."/>
            <person name="Pangilinan J."/>
            <person name="Lipzen A."/>
            <person name="Ahrendt S."/>
            <person name="Koriabine M."/>
            <person name="Cobaugh K."/>
            <person name="Salamov A."/>
            <person name="Yoshinaga Y."/>
            <person name="Ng V."/>
            <person name="Daum C."/>
            <person name="Grigoriev I.V."/>
            <person name="Slininger P.J."/>
            <person name="Dien B.S."/>
            <person name="Jin Y.-S."/>
            <person name="Rao C.V."/>
        </authorList>
    </citation>
    <scope>NUCLEOTIDE SEQUENCE</scope>
    <source>
        <strain evidence="1">NRRL Y-64009</strain>
    </source>
</reference>
<evidence type="ECO:0000313" key="2">
    <source>
        <dbReference type="Proteomes" id="UP001217417"/>
    </source>
</evidence>
<dbReference type="EMBL" id="JARPMG010000001">
    <property type="protein sequence ID" value="KAJ8103616.1"/>
    <property type="molecule type" value="Genomic_DNA"/>
</dbReference>